<comment type="caution">
    <text evidence="1">The sequence shown here is derived from an EMBL/GenBank/DDBJ whole genome shotgun (WGS) entry which is preliminary data.</text>
</comment>
<proteinExistence type="predicted"/>
<name>A0A151PD62_ALLMI</name>
<gene>
    <name evidence="1" type="ORF">Y1Q_0014467</name>
</gene>
<evidence type="ECO:0000313" key="2">
    <source>
        <dbReference type="Proteomes" id="UP000050525"/>
    </source>
</evidence>
<evidence type="ECO:0000313" key="1">
    <source>
        <dbReference type="EMBL" id="KYO46889.1"/>
    </source>
</evidence>
<organism evidence="1 2">
    <name type="scientific">Alligator mississippiensis</name>
    <name type="common">American alligator</name>
    <dbReference type="NCBI Taxonomy" id="8496"/>
    <lineage>
        <taxon>Eukaryota</taxon>
        <taxon>Metazoa</taxon>
        <taxon>Chordata</taxon>
        <taxon>Craniata</taxon>
        <taxon>Vertebrata</taxon>
        <taxon>Euteleostomi</taxon>
        <taxon>Archelosauria</taxon>
        <taxon>Archosauria</taxon>
        <taxon>Crocodylia</taxon>
        <taxon>Alligatoridae</taxon>
        <taxon>Alligatorinae</taxon>
        <taxon>Alligator</taxon>
    </lineage>
</organism>
<reference evidence="1 2" key="1">
    <citation type="journal article" date="2012" name="Genome Biol.">
        <title>Sequencing three crocodilian genomes to illuminate the evolution of archosaurs and amniotes.</title>
        <authorList>
            <person name="St John J.A."/>
            <person name="Braun E.L."/>
            <person name="Isberg S.R."/>
            <person name="Miles L.G."/>
            <person name="Chong A.Y."/>
            <person name="Gongora J."/>
            <person name="Dalzell P."/>
            <person name="Moran C."/>
            <person name="Bed'hom B."/>
            <person name="Abzhanov A."/>
            <person name="Burgess S.C."/>
            <person name="Cooksey A.M."/>
            <person name="Castoe T.A."/>
            <person name="Crawford N.G."/>
            <person name="Densmore L.D."/>
            <person name="Drew J.C."/>
            <person name="Edwards S.V."/>
            <person name="Faircloth B.C."/>
            <person name="Fujita M.K."/>
            <person name="Greenwold M.J."/>
            <person name="Hoffmann F.G."/>
            <person name="Howard J.M."/>
            <person name="Iguchi T."/>
            <person name="Janes D.E."/>
            <person name="Khan S.Y."/>
            <person name="Kohno S."/>
            <person name="de Koning A.J."/>
            <person name="Lance S.L."/>
            <person name="McCarthy F.M."/>
            <person name="McCormack J.E."/>
            <person name="Merchant M.E."/>
            <person name="Peterson D.G."/>
            <person name="Pollock D.D."/>
            <person name="Pourmand N."/>
            <person name="Raney B.J."/>
            <person name="Roessler K.A."/>
            <person name="Sanford J.R."/>
            <person name="Sawyer R.H."/>
            <person name="Schmidt C.J."/>
            <person name="Triplett E.W."/>
            <person name="Tuberville T.D."/>
            <person name="Venegas-Anaya M."/>
            <person name="Howard J.T."/>
            <person name="Jarvis E.D."/>
            <person name="Guillette L.J.Jr."/>
            <person name="Glenn T.C."/>
            <person name="Green R.E."/>
            <person name="Ray D.A."/>
        </authorList>
    </citation>
    <scope>NUCLEOTIDE SEQUENCE [LARGE SCALE GENOMIC DNA]</scope>
    <source>
        <strain evidence="1">KSC_2009_1</strain>
    </source>
</reference>
<dbReference type="AlphaFoldDB" id="A0A151PD62"/>
<keyword evidence="2" id="KW-1185">Reference proteome</keyword>
<sequence length="77" mass="8988">MDCNIHCLLQMKGCQSILLEKDTERHMQISYTSWKWAPDQTLKRTCISSLSFENGHILRSTHLLDILSQTQNRLSCH</sequence>
<accession>A0A151PD62</accession>
<protein>
    <submittedName>
        <fullName evidence="1">Uncharacterized protein</fullName>
    </submittedName>
</protein>
<dbReference type="EMBL" id="AKHW03000487">
    <property type="protein sequence ID" value="KYO46889.1"/>
    <property type="molecule type" value="Genomic_DNA"/>
</dbReference>
<dbReference type="Proteomes" id="UP000050525">
    <property type="component" value="Unassembled WGS sequence"/>
</dbReference>